<dbReference type="PIRSF" id="PIRSF001365">
    <property type="entry name" value="DHDPS"/>
    <property type="match status" value="1"/>
</dbReference>
<evidence type="ECO:0000256" key="1">
    <source>
        <dbReference type="ARBA" id="ARBA00007592"/>
    </source>
</evidence>
<sequence>MKPFHSKEIYGNWETLLLATDSQGDIDYSRLRDEIDILISSKPNGIYSNGTAGEFYTQTEDEFLKISEMLASRCEKAGIPFQIGVSHPSPQLSLQRLKTIKHLKPCAVQVILPDWFPPTLEESIVFLKNMAEEAGEISLVLYNPPHAKRQLKPEEWAILKKHVPSLMGVKVSDFGANMEWYSQMRDNRKGLSVFIPGHHLATGIKAGAHGAYSNMACLNPFAAQRWYNQIKNDMESALELERRIGKFMQTCILPLITEHHYSNQACDRFMALVGGWADTGPTLRWPYRSIPEEMAETVRKEAQHIIPEFFEKQT</sequence>
<name>A0A399CZW4_9BACT</name>
<comment type="caution">
    <text evidence="5">The sequence shown here is derived from an EMBL/GenBank/DDBJ whole genome shotgun (WGS) entry which is preliminary data.</text>
</comment>
<feature type="active site" description="Schiff-base intermediate with substrate" evidence="4">
    <location>
        <position position="170"/>
    </location>
</feature>
<keyword evidence="6" id="KW-1185">Reference proteome</keyword>
<keyword evidence="2 3" id="KW-0456">Lyase</keyword>
<dbReference type="SUPFAM" id="SSF51569">
    <property type="entry name" value="Aldolase"/>
    <property type="match status" value="1"/>
</dbReference>
<evidence type="ECO:0000313" key="6">
    <source>
        <dbReference type="Proteomes" id="UP000266441"/>
    </source>
</evidence>
<protein>
    <submittedName>
        <fullName evidence="5">Dihydrodipicolinate synthase family protein</fullName>
    </submittedName>
</protein>
<dbReference type="SMART" id="SM01130">
    <property type="entry name" value="DHDPS"/>
    <property type="match status" value="1"/>
</dbReference>
<evidence type="ECO:0000256" key="4">
    <source>
        <dbReference type="PIRSR" id="PIRSR001365-1"/>
    </source>
</evidence>
<dbReference type="PANTHER" id="PTHR12128">
    <property type="entry name" value="DIHYDRODIPICOLINATE SYNTHASE"/>
    <property type="match status" value="1"/>
</dbReference>
<dbReference type="GO" id="GO:0008840">
    <property type="term" value="F:4-hydroxy-tetrahydrodipicolinate synthase activity"/>
    <property type="evidence" value="ECO:0007669"/>
    <property type="project" value="TreeGrafter"/>
</dbReference>
<accession>A0A399CZW4</accession>
<dbReference type="InterPro" id="IPR002220">
    <property type="entry name" value="DapA-like"/>
</dbReference>
<dbReference type="InterPro" id="IPR013785">
    <property type="entry name" value="Aldolase_TIM"/>
</dbReference>
<reference evidence="5 6" key="1">
    <citation type="journal article" date="2015" name="Int. J. Syst. Evol. Microbiol.">
        <title>Mariniphaga sediminis sp. nov., isolated from coastal sediment.</title>
        <authorList>
            <person name="Wang F.Q."/>
            <person name="Shen Q.Y."/>
            <person name="Chen G.J."/>
            <person name="Du Z.J."/>
        </authorList>
    </citation>
    <scope>NUCLEOTIDE SEQUENCE [LARGE SCALE GENOMIC DNA]</scope>
    <source>
        <strain evidence="5 6">SY21</strain>
    </source>
</reference>
<evidence type="ECO:0000256" key="3">
    <source>
        <dbReference type="PIRNR" id="PIRNR001365"/>
    </source>
</evidence>
<dbReference type="Proteomes" id="UP000266441">
    <property type="component" value="Unassembled WGS sequence"/>
</dbReference>
<dbReference type="Pfam" id="PF00701">
    <property type="entry name" value="DHDPS"/>
    <property type="match status" value="1"/>
</dbReference>
<gene>
    <name evidence="5" type="ORF">D1164_13110</name>
</gene>
<dbReference type="PANTHER" id="PTHR12128:SF66">
    <property type="entry name" value="4-HYDROXY-2-OXOGLUTARATE ALDOLASE, MITOCHONDRIAL"/>
    <property type="match status" value="1"/>
</dbReference>
<proteinExistence type="inferred from homology"/>
<dbReference type="Gene3D" id="3.20.20.70">
    <property type="entry name" value="Aldolase class I"/>
    <property type="match status" value="1"/>
</dbReference>
<dbReference type="AlphaFoldDB" id="A0A399CZW4"/>
<organism evidence="5 6">
    <name type="scientific">Mariniphaga sediminis</name>
    <dbReference type="NCBI Taxonomy" id="1628158"/>
    <lineage>
        <taxon>Bacteria</taxon>
        <taxon>Pseudomonadati</taxon>
        <taxon>Bacteroidota</taxon>
        <taxon>Bacteroidia</taxon>
        <taxon>Marinilabiliales</taxon>
        <taxon>Prolixibacteraceae</taxon>
        <taxon>Mariniphaga</taxon>
    </lineage>
</organism>
<evidence type="ECO:0000256" key="2">
    <source>
        <dbReference type="ARBA" id="ARBA00023239"/>
    </source>
</evidence>
<feature type="active site" description="Proton donor/acceptor" evidence="4">
    <location>
        <position position="142"/>
    </location>
</feature>
<dbReference type="EMBL" id="QWET01000008">
    <property type="protein sequence ID" value="RIH64969.1"/>
    <property type="molecule type" value="Genomic_DNA"/>
</dbReference>
<evidence type="ECO:0000313" key="5">
    <source>
        <dbReference type="EMBL" id="RIH64969.1"/>
    </source>
</evidence>
<comment type="similarity">
    <text evidence="1 3">Belongs to the DapA family.</text>
</comment>
<dbReference type="CDD" id="cd00408">
    <property type="entry name" value="DHDPS-like"/>
    <property type="match status" value="1"/>
</dbReference>
<dbReference type="OrthoDB" id="9778880at2"/>
<dbReference type="RefSeq" id="WP_119350434.1">
    <property type="nucleotide sequence ID" value="NZ_QWET01000008.1"/>
</dbReference>